<dbReference type="FunFam" id="1.10.600.10:FF:000020">
    <property type="entry name" value="Phytoene synthase"/>
    <property type="match status" value="1"/>
</dbReference>
<dbReference type="GO" id="GO:0051996">
    <property type="term" value="F:squalene synthase [NAD(P)H] activity"/>
    <property type="evidence" value="ECO:0007669"/>
    <property type="project" value="InterPro"/>
</dbReference>
<accession>A0A1T4L878</accession>
<protein>
    <submittedName>
        <fullName evidence="7">Phytoene synthase</fullName>
    </submittedName>
</protein>
<keyword evidence="6" id="KW-0812">Transmembrane</keyword>
<dbReference type="EMBL" id="FUXL01000001">
    <property type="protein sequence ID" value="SJZ50952.1"/>
    <property type="molecule type" value="Genomic_DNA"/>
</dbReference>
<reference evidence="7 8" key="1">
    <citation type="submission" date="2017-02" db="EMBL/GenBank/DDBJ databases">
        <authorList>
            <person name="Peterson S.W."/>
        </authorList>
    </citation>
    <scope>NUCLEOTIDE SEQUENCE [LARGE SCALE GENOMIC DNA]</scope>
    <source>
        <strain evidence="7 8">USBA 369</strain>
    </source>
</reference>
<evidence type="ECO:0000313" key="8">
    <source>
        <dbReference type="Proteomes" id="UP000190135"/>
    </source>
</evidence>
<dbReference type="GO" id="GO:0004311">
    <property type="term" value="F:geranylgeranyl diphosphate synthase activity"/>
    <property type="evidence" value="ECO:0007669"/>
    <property type="project" value="InterPro"/>
</dbReference>
<comment type="cofactor">
    <cofactor evidence="5">
        <name>ATP</name>
        <dbReference type="ChEBI" id="CHEBI:30616"/>
    </cofactor>
</comment>
<dbReference type="SUPFAM" id="SSF48576">
    <property type="entry name" value="Terpenoid synthases"/>
    <property type="match status" value="1"/>
</dbReference>
<evidence type="ECO:0000256" key="5">
    <source>
        <dbReference type="ARBA" id="ARBA00053028"/>
    </source>
</evidence>
<organism evidence="7 8">
    <name type="scientific">Consotaella salsifontis</name>
    <dbReference type="NCBI Taxonomy" id="1365950"/>
    <lineage>
        <taxon>Bacteria</taxon>
        <taxon>Pseudomonadati</taxon>
        <taxon>Pseudomonadota</taxon>
        <taxon>Alphaproteobacteria</taxon>
        <taxon>Hyphomicrobiales</taxon>
        <taxon>Aurantimonadaceae</taxon>
        <taxon>Consotaella</taxon>
    </lineage>
</organism>
<feature type="transmembrane region" description="Helical" evidence="6">
    <location>
        <begin position="140"/>
        <end position="161"/>
    </location>
</feature>
<evidence type="ECO:0000313" key="7">
    <source>
        <dbReference type="EMBL" id="SJZ50952.1"/>
    </source>
</evidence>
<dbReference type="SFLD" id="SFLDG01212">
    <property type="entry name" value="Phytoene_synthase_like"/>
    <property type="match status" value="1"/>
</dbReference>
<dbReference type="InterPro" id="IPR008949">
    <property type="entry name" value="Isoprenoid_synthase_dom_sf"/>
</dbReference>
<keyword evidence="6" id="KW-0472">Membrane</keyword>
<evidence type="ECO:0000256" key="1">
    <source>
        <dbReference type="ARBA" id="ARBA00004684"/>
    </source>
</evidence>
<keyword evidence="4" id="KW-0125">Carotenoid biosynthesis</keyword>
<dbReference type="InterPro" id="IPR002060">
    <property type="entry name" value="Squ/phyt_synthse"/>
</dbReference>
<dbReference type="GO" id="GO:0016117">
    <property type="term" value="P:carotenoid biosynthetic process"/>
    <property type="evidence" value="ECO:0007669"/>
    <property type="project" value="UniProtKB-KW"/>
</dbReference>
<evidence type="ECO:0000256" key="6">
    <source>
        <dbReference type="SAM" id="Phobius"/>
    </source>
</evidence>
<dbReference type="SFLD" id="SFLDG01018">
    <property type="entry name" value="Squalene/Phytoene_Synthase_Lik"/>
    <property type="match status" value="1"/>
</dbReference>
<gene>
    <name evidence="7" type="ORF">SAMN05428963_101108</name>
</gene>
<sequence>MSASIETPGRNAELGRISAETIAQGSQSFAVAARLFAPATRRSAMMLYAWCRHCDDVVDGQHLGFQDRSRASSIPAATRLADLREKTRRTFAGNPDPEPAFLALAEVVRQHDLPMRLALDHLDGFAMDVDGRRYRTAEDLLAYCYGVAGVVGVMMAMIMGVREPTTLDRACDLGIAFQLTNIARDIVEDSANARVYLPLDWLLAAGIEPAEIAAPMNRPALANLARQLVETADPYYASALMGLRDLPMRSAWAIAAAHAIYRQIGIEVMRRGPRAWDERVSTSKADKLVLLAHGARLALASRRSVATPRPHHLWQRPEQE</sequence>
<dbReference type="CDD" id="cd00683">
    <property type="entry name" value="Trans_IPPS_HH"/>
    <property type="match status" value="1"/>
</dbReference>
<name>A0A1T4L878_9HYPH</name>
<dbReference type="Gene3D" id="1.10.600.10">
    <property type="entry name" value="Farnesyl Diphosphate Synthase"/>
    <property type="match status" value="1"/>
</dbReference>
<evidence type="ECO:0000256" key="3">
    <source>
        <dbReference type="ARBA" id="ARBA00022679"/>
    </source>
</evidence>
<keyword evidence="8" id="KW-1185">Reference proteome</keyword>
<comment type="pathway">
    <text evidence="1">Carotenoid biosynthesis; phytoene biosynthesis.</text>
</comment>
<dbReference type="PROSITE" id="PS01045">
    <property type="entry name" value="SQUALEN_PHYTOEN_SYN_2"/>
    <property type="match status" value="1"/>
</dbReference>
<dbReference type="PROSITE" id="PS01044">
    <property type="entry name" value="SQUALEN_PHYTOEN_SYN_1"/>
    <property type="match status" value="1"/>
</dbReference>
<comment type="similarity">
    <text evidence="2">Belongs to the phytoene/squalene synthase family.</text>
</comment>
<dbReference type="RefSeq" id="WP_245318696.1">
    <property type="nucleotide sequence ID" value="NZ_FUXL01000001.1"/>
</dbReference>
<proteinExistence type="inferred from homology"/>
<dbReference type="AlphaFoldDB" id="A0A1T4L878"/>
<keyword evidence="3" id="KW-0808">Transferase</keyword>
<dbReference type="Proteomes" id="UP000190135">
    <property type="component" value="Unassembled WGS sequence"/>
</dbReference>
<evidence type="ECO:0000256" key="4">
    <source>
        <dbReference type="ARBA" id="ARBA00022746"/>
    </source>
</evidence>
<dbReference type="InterPro" id="IPR033904">
    <property type="entry name" value="Trans_IPPS_HH"/>
</dbReference>
<dbReference type="PANTHER" id="PTHR31480">
    <property type="entry name" value="BIFUNCTIONAL LYCOPENE CYCLASE/PHYTOENE SYNTHASE"/>
    <property type="match status" value="1"/>
</dbReference>
<dbReference type="InterPro" id="IPR019845">
    <property type="entry name" value="Squalene/phytoene_synthase_CS"/>
</dbReference>
<keyword evidence="6" id="KW-1133">Transmembrane helix</keyword>
<dbReference type="Pfam" id="PF00494">
    <property type="entry name" value="SQS_PSY"/>
    <property type="match status" value="1"/>
</dbReference>
<dbReference type="STRING" id="1365950.SAMN05428963_101108"/>
<dbReference type="SFLD" id="SFLDS00005">
    <property type="entry name" value="Isoprenoid_Synthase_Type_I"/>
    <property type="match status" value="1"/>
</dbReference>
<evidence type="ECO:0000256" key="2">
    <source>
        <dbReference type="ARBA" id="ARBA00006251"/>
    </source>
</evidence>
<dbReference type="InterPro" id="IPR044843">
    <property type="entry name" value="Trans_IPPS_bact-type"/>
</dbReference>